<dbReference type="eggNOG" id="ENOG502QT5F">
    <property type="taxonomic scope" value="Eukaryota"/>
</dbReference>
<dbReference type="InParanoid" id="G4T5L1"/>
<dbReference type="Pfam" id="PF02537">
    <property type="entry name" value="CRCB"/>
    <property type="match status" value="2"/>
</dbReference>
<evidence type="ECO:0000256" key="2">
    <source>
        <dbReference type="ARBA" id="ARBA00004651"/>
    </source>
</evidence>
<name>G4T5L1_SERID</name>
<feature type="region of interest" description="Disordered" evidence="9">
    <location>
        <begin position="31"/>
        <end position="62"/>
    </location>
</feature>
<feature type="transmembrane region" description="Helical" evidence="10">
    <location>
        <begin position="242"/>
        <end position="259"/>
    </location>
</feature>
<feature type="transmembrane region" description="Helical" evidence="10">
    <location>
        <begin position="68"/>
        <end position="94"/>
    </location>
</feature>
<sequence>MELTGLGYDQGLQETLRRSSTLRRASEIPLTLERTLTTGGEPNPSAPRTPNPEEEPEERKELAPPGILSLEAIFLLAPFSIFGLLARLGIAALARYPNDAIFELAWVQAAGCLVMGIAQSQKAFIMTFYPPLYLGITTGFCGSLTTFASWQRDVFLAWIEGRPAGFSNWHRFLDGATRLFFTQAISVATFKCGLAIGKRRVHIMPQIPHRPLRVVITVVALCTYIAVFPLFFVLPLSFREEVTAALLFAFPGALTRHLLGTWLNAKKSNFPLGTFASNTAGTVISAIVYVLQHTHPVECNSSATAILQGLTDGYAGCLSTVSTFVAEAYLMNRKDSWTYVLWSWISAQILLVLVLGIPYWTMNLDRPFSC</sequence>
<comment type="caution">
    <text evidence="11">The sequence shown here is derived from an EMBL/GenBank/DDBJ whole genome shotgun (WGS) entry which is preliminary data.</text>
</comment>
<evidence type="ECO:0000256" key="6">
    <source>
        <dbReference type="ARBA" id="ARBA00023136"/>
    </source>
</evidence>
<dbReference type="AlphaFoldDB" id="G4T5L1"/>
<keyword evidence="12" id="KW-1185">Reference proteome</keyword>
<comment type="similarity">
    <text evidence="7">Belongs to the fluoride channel Fluc/FEX (TC 1.A.43) family.</text>
</comment>
<dbReference type="InterPro" id="IPR003691">
    <property type="entry name" value="FluC"/>
</dbReference>
<comment type="catalytic activity">
    <reaction evidence="8">
        <text>fluoride(in) = fluoride(out)</text>
        <dbReference type="Rhea" id="RHEA:76159"/>
        <dbReference type="ChEBI" id="CHEBI:17051"/>
    </reaction>
    <physiologicalReaction direction="left-to-right" evidence="8">
        <dbReference type="Rhea" id="RHEA:76160"/>
    </physiologicalReaction>
</comment>
<evidence type="ECO:0000256" key="4">
    <source>
        <dbReference type="ARBA" id="ARBA00022692"/>
    </source>
</evidence>
<dbReference type="EMBL" id="CAFZ01000003">
    <property type="protein sequence ID" value="CCA66575.1"/>
    <property type="molecule type" value="Genomic_DNA"/>
</dbReference>
<feature type="transmembrane region" description="Helical" evidence="10">
    <location>
        <begin position="130"/>
        <end position="150"/>
    </location>
</feature>
<dbReference type="Proteomes" id="UP000007148">
    <property type="component" value="Unassembled WGS sequence"/>
</dbReference>
<evidence type="ECO:0000256" key="1">
    <source>
        <dbReference type="ARBA" id="ARBA00002598"/>
    </source>
</evidence>
<feature type="transmembrane region" description="Helical" evidence="10">
    <location>
        <begin position="339"/>
        <end position="360"/>
    </location>
</feature>
<dbReference type="PANTHER" id="PTHR28259:SF1">
    <property type="entry name" value="FLUORIDE EXPORT PROTEIN 1-RELATED"/>
    <property type="match status" value="1"/>
</dbReference>
<organism evidence="11 12">
    <name type="scientific">Serendipita indica (strain DSM 11827)</name>
    <name type="common">Root endophyte fungus</name>
    <name type="synonym">Piriformospora indica</name>
    <dbReference type="NCBI Taxonomy" id="1109443"/>
    <lineage>
        <taxon>Eukaryota</taxon>
        <taxon>Fungi</taxon>
        <taxon>Dikarya</taxon>
        <taxon>Basidiomycota</taxon>
        <taxon>Agaricomycotina</taxon>
        <taxon>Agaricomycetes</taxon>
        <taxon>Sebacinales</taxon>
        <taxon>Serendipitaceae</taxon>
        <taxon>Serendipita</taxon>
    </lineage>
</organism>
<gene>
    <name evidence="11" type="ORF">PIIN_00258</name>
</gene>
<evidence type="ECO:0000256" key="7">
    <source>
        <dbReference type="ARBA" id="ARBA00035120"/>
    </source>
</evidence>
<keyword evidence="4 10" id="KW-0812">Transmembrane</keyword>
<keyword evidence="5 10" id="KW-1133">Transmembrane helix</keyword>
<dbReference type="PANTHER" id="PTHR28259">
    <property type="entry name" value="FLUORIDE EXPORT PROTEIN 1-RELATED"/>
    <property type="match status" value="1"/>
</dbReference>
<accession>G4T5L1</accession>
<dbReference type="OMA" id="CYDLQHV"/>
<evidence type="ECO:0000256" key="9">
    <source>
        <dbReference type="SAM" id="MobiDB-lite"/>
    </source>
</evidence>
<dbReference type="HOGENOM" id="CLU_030507_1_0_1"/>
<evidence type="ECO:0000256" key="3">
    <source>
        <dbReference type="ARBA" id="ARBA00022475"/>
    </source>
</evidence>
<dbReference type="OrthoDB" id="409792at2759"/>
<dbReference type="FunCoup" id="G4T5L1">
    <property type="interactions" value="39"/>
</dbReference>
<evidence type="ECO:0000313" key="11">
    <source>
        <dbReference type="EMBL" id="CCA66575.1"/>
    </source>
</evidence>
<protein>
    <recommendedName>
        <fullName evidence="13">CrcB-like protein-domain-containing protein</fullName>
    </recommendedName>
</protein>
<evidence type="ECO:0000313" key="12">
    <source>
        <dbReference type="Proteomes" id="UP000007148"/>
    </source>
</evidence>
<evidence type="ECO:0000256" key="8">
    <source>
        <dbReference type="ARBA" id="ARBA00035585"/>
    </source>
</evidence>
<evidence type="ECO:0000256" key="5">
    <source>
        <dbReference type="ARBA" id="ARBA00022989"/>
    </source>
</evidence>
<dbReference type="GO" id="GO:0005886">
    <property type="term" value="C:plasma membrane"/>
    <property type="evidence" value="ECO:0007669"/>
    <property type="project" value="UniProtKB-SubCell"/>
</dbReference>
<feature type="transmembrane region" description="Helical" evidence="10">
    <location>
        <begin position="214"/>
        <end position="236"/>
    </location>
</feature>
<comment type="function">
    <text evidence="1">Fluoride channel required for the rapid expulsion of cytoplasmic fluoride.</text>
</comment>
<feature type="compositionally biased region" description="Low complexity" evidence="9">
    <location>
        <begin position="31"/>
        <end position="41"/>
    </location>
</feature>
<evidence type="ECO:0000256" key="10">
    <source>
        <dbReference type="SAM" id="Phobius"/>
    </source>
</evidence>
<keyword evidence="6 10" id="KW-0472">Membrane</keyword>
<comment type="subcellular location">
    <subcellularLocation>
        <location evidence="2">Cell membrane</location>
        <topology evidence="2">Multi-pass membrane protein</topology>
    </subcellularLocation>
</comment>
<evidence type="ECO:0008006" key="13">
    <source>
        <dbReference type="Google" id="ProtNLM"/>
    </source>
</evidence>
<dbReference type="GO" id="GO:1903425">
    <property type="term" value="F:fluoride transmembrane transporter activity"/>
    <property type="evidence" value="ECO:0007669"/>
    <property type="project" value="TreeGrafter"/>
</dbReference>
<proteinExistence type="inferred from homology"/>
<dbReference type="STRING" id="1109443.G4T5L1"/>
<feature type="transmembrane region" description="Helical" evidence="10">
    <location>
        <begin position="100"/>
        <end position="118"/>
    </location>
</feature>
<keyword evidence="3" id="KW-1003">Cell membrane</keyword>
<reference evidence="11 12" key="1">
    <citation type="journal article" date="2011" name="PLoS Pathog.">
        <title>Endophytic Life Strategies Decoded by Genome and Transcriptome Analyses of the Mutualistic Root Symbiont Piriformospora indica.</title>
        <authorList>
            <person name="Zuccaro A."/>
            <person name="Lahrmann U."/>
            <person name="Guldener U."/>
            <person name="Langen G."/>
            <person name="Pfiffi S."/>
            <person name="Biedenkopf D."/>
            <person name="Wong P."/>
            <person name="Samans B."/>
            <person name="Grimm C."/>
            <person name="Basiewicz M."/>
            <person name="Murat C."/>
            <person name="Martin F."/>
            <person name="Kogel K.H."/>
        </authorList>
    </citation>
    <scope>NUCLEOTIDE SEQUENCE [LARGE SCALE GENOMIC DNA]</scope>
    <source>
        <strain evidence="11 12">DSM 11827</strain>
    </source>
</reference>